<dbReference type="InterPro" id="IPR035965">
    <property type="entry name" value="PAS-like_dom_sf"/>
</dbReference>
<dbReference type="SUPFAM" id="SSF55785">
    <property type="entry name" value="PYP-like sensor domain (PAS domain)"/>
    <property type="match status" value="1"/>
</dbReference>
<dbReference type="InterPro" id="IPR050482">
    <property type="entry name" value="Sensor_HK_TwoCompSys"/>
</dbReference>
<evidence type="ECO:0000256" key="1">
    <source>
        <dbReference type="ARBA" id="ARBA00000085"/>
    </source>
</evidence>
<proteinExistence type="predicted"/>
<dbReference type="InterPro" id="IPR000014">
    <property type="entry name" value="PAS"/>
</dbReference>
<dbReference type="Pfam" id="PF02518">
    <property type="entry name" value="HATPase_c"/>
    <property type="match status" value="1"/>
</dbReference>
<organism evidence="12 13">
    <name type="scientific">Fodinisporobacter ferrooxydans</name>
    <dbReference type="NCBI Taxonomy" id="2901836"/>
    <lineage>
        <taxon>Bacteria</taxon>
        <taxon>Bacillati</taxon>
        <taxon>Bacillota</taxon>
        <taxon>Bacilli</taxon>
        <taxon>Bacillales</taxon>
        <taxon>Alicyclobacillaceae</taxon>
        <taxon>Fodinisporobacter</taxon>
    </lineage>
</organism>
<dbReference type="Pfam" id="PF13188">
    <property type="entry name" value="PAS_8"/>
    <property type="match status" value="1"/>
</dbReference>
<evidence type="ECO:0000256" key="4">
    <source>
        <dbReference type="ARBA" id="ARBA00022679"/>
    </source>
</evidence>
<reference evidence="12" key="1">
    <citation type="submission" date="2021-12" db="EMBL/GenBank/DDBJ databases">
        <title>Alicyclobacillaceae gen. nov., sp. nov., isolated from chalcocite enrichment system.</title>
        <authorList>
            <person name="Jiang Z."/>
        </authorList>
    </citation>
    <scope>NUCLEOTIDE SEQUENCE</scope>
    <source>
        <strain evidence="12">MYW30-H2</strain>
    </source>
</reference>
<dbReference type="Gene3D" id="3.30.450.20">
    <property type="entry name" value="PAS domain"/>
    <property type="match status" value="1"/>
</dbReference>
<dbReference type="InterPro" id="IPR003594">
    <property type="entry name" value="HATPase_dom"/>
</dbReference>
<dbReference type="Pfam" id="PF07730">
    <property type="entry name" value="HisKA_3"/>
    <property type="match status" value="1"/>
</dbReference>
<dbReference type="Gene3D" id="1.20.5.1930">
    <property type="match status" value="1"/>
</dbReference>
<protein>
    <recommendedName>
        <fullName evidence="2">histidine kinase</fullName>
        <ecNumber evidence="2">2.7.13.3</ecNumber>
    </recommendedName>
</protein>
<keyword evidence="5" id="KW-0547">Nucleotide-binding</keyword>
<dbReference type="GO" id="GO:0016301">
    <property type="term" value="F:kinase activity"/>
    <property type="evidence" value="ECO:0007669"/>
    <property type="project" value="UniProtKB-KW"/>
</dbReference>
<keyword evidence="13" id="KW-1185">Reference proteome</keyword>
<dbReference type="EMBL" id="CP089291">
    <property type="protein sequence ID" value="UOF92079.1"/>
    <property type="molecule type" value="Genomic_DNA"/>
</dbReference>
<sequence length="354" mass="40314">MSSLQDFLSKPEGSLPIFESHVFRHVFEYAADGYIILDEHMNVLYMNQTAKTWFGDLSMNHPIRCNDLLHCHDGQGNSLKQSGCYGQCVFFSKSSLTNIEMNVKNLAGEERLVSVSYSYIPSHSLTERIIMMSIRDITDAKQFEAEKRKVEKLTYTIRERERLARDLHDTVAQDLAFANMKLKVIEQDAAKLQGDKLCESIHDVSVVLDDCLVELRHTLRDLNFSGRDLHGFVQNTVRTFEKRTGIQIKLYVEGTFEDLDVMIATQVARLLQESLANIRKHAKATIAILSLIRTNHMLKVMVSDNGIGFDPDSINAEHHFGLRSMRERCAAMHARAVLDAKPGKGTTWTFEFDL</sequence>
<evidence type="ECO:0000259" key="10">
    <source>
        <dbReference type="Pfam" id="PF07730"/>
    </source>
</evidence>
<keyword evidence="8" id="KW-0902">Two-component regulatory system</keyword>
<feature type="domain" description="Histidine kinase/HSP90-like ATPase" evidence="9">
    <location>
        <begin position="265"/>
        <end position="353"/>
    </location>
</feature>
<keyword evidence="7" id="KW-0067">ATP-binding</keyword>
<evidence type="ECO:0000256" key="7">
    <source>
        <dbReference type="ARBA" id="ARBA00022840"/>
    </source>
</evidence>
<evidence type="ECO:0000256" key="2">
    <source>
        <dbReference type="ARBA" id="ARBA00012438"/>
    </source>
</evidence>
<evidence type="ECO:0000259" key="9">
    <source>
        <dbReference type="Pfam" id="PF02518"/>
    </source>
</evidence>
<evidence type="ECO:0000313" key="12">
    <source>
        <dbReference type="EMBL" id="UOF92079.1"/>
    </source>
</evidence>
<accession>A0ABY4CP23</accession>
<dbReference type="Proteomes" id="UP000830167">
    <property type="component" value="Chromosome"/>
</dbReference>
<evidence type="ECO:0000313" key="13">
    <source>
        <dbReference type="Proteomes" id="UP000830167"/>
    </source>
</evidence>
<dbReference type="CDD" id="cd16917">
    <property type="entry name" value="HATPase_UhpB-NarQ-NarX-like"/>
    <property type="match status" value="1"/>
</dbReference>
<dbReference type="InterPro" id="IPR036890">
    <property type="entry name" value="HATPase_C_sf"/>
</dbReference>
<dbReference type="EC" id="2.7.13.3" evidence="2"/>
<name>A0ABY4CP23_9BACL</name>
<dbReference type="PANTHER" id="PTHR24421">
    <property type="entry name" value="NITRATE/NITRITE SENSOR PROTEIN NARX-RELATED"/>
    <property type="match status" value="1"/>
</dbReference>
<evidence type="ECO:0000256" key="6">
    <source>
        <dbReference type="ARBA" id="ARBA00022777"/>
    </source>
</evidence>
<keyword evidence="6 12" id="KW-0418">Kinase</keyword>
<dbReference type="Gene3D" id="3.30.565.10">
    <property type="entry name" value="Histidine kinase-like ATPase, C-terminal domain"/>
    <property type="match status" value="1"/>
</dbReference>
<dbReference type="RefSeq" id="WP_347438763.1">
    <property type="nucleotide sequence ID" value="NZ_CP089291.1"/>
</dbReference>
<feature type="domain" description="PAS" evidence="11">
    <location>
        <begin position="23"/>
        <end position="62"/>
    </location>
</feature>
<keyword evidence="3" id="KW-0597">Phosphoprotein</keyword>
<dbReference type="PANTHER" id="PTHR24421:SF10">
    <property type="entry name" value="NITRATE_NITRITE SENSOR PROTEIN NARQ"/>
    <property type="match status" value="1"/>
</dbReference>
<feature type="domain" description="Signal transduction histidine kinase subgroup 3 dimerisation and phosphoacceptor" evidence="10">
    <location>
        <begin position="159"/>
        <end position="223"/>
    </location>
</feature>
<evidence type="ECO:0000256" key="5">
    <source>
        <dbReference type="ARBA" id="ARBA00022741"/>
    </source>
</evidence>
<dbReference type="SUPFAM" id="SSF55874">
    <property type="entry name" value="ATPase domain of HSP90 chaperone/DNA topoisomerase II/histidine kinase"/>
    <property type="match status" value="1"/>
</dbReference>
<keyword evidence="4" id="KW-0808">Transferase</keyword>
<evidence type="ECO:0000256" key="8">
    <source>
        <dbReference type="ARBA" id="ARBA00023012"/>
    </source>
</evidence>
<dbReference type="InterPro" id="IPR011712">
    <property type="entry name" value="Sig_transdc_His_kin_sub3_dim/P"/>
</dbReference>
<gene>
    <name evidence="12" type="ORF">LSG31_07650</name>
</gene>
<evidence type="ECO:0000256" key="3">
    <source>
        <dbReference type="ARBA" id="ARBA00022553"/>
    </source>
</evidence>
<evidence type="ECO:0000259" key="11">
    <source>
        <dbReference type="Pfam" id="PF13188"/>
    </source>
</evidence>
<comment type="catalytic activity">
    <reaction evidence="1">
        <text>ATP + protein L-histidine = ADP + protein N-phospho-L-histidine.</text>
        <dbReference type="EC" id="2.7.13.3"/>
    </reaction>
</comment>